<dbReference type="Gene3D" id="1.20.90.10">
    <property type="entry name" value="Phospholipase A2 domain"/>
    <property type="match status" value="1"/>
</dbReference>
<evidence type="ECO:0000256" key="7">
    <source>
        <dbReference type="ARBA" id="ARBA00022723"/>
    </source>
</evidence>
<dbReference type="PANTHER" id="PTHR12253">
    <property type="entry name" value="RH14732P"/>
    <property type="match status" value="1"/>
</dbReference>
<dbReference type="EC" id="3.1.1.4" evidence="4"/>
<proteinExistence type="inferred from homology"/>
<dbReference type="GeneID" id="724436"/>
<evidence type="ECO:0000259" key="15">
    <source>
        <dbReference type="Pfam" id="PF05826"/>
    </source>
</evidence>
<organism evidence="16">
    <name type="scientific">Apis mellifera</name>
    <name type="common">Honeybee</name>
    <dbReference type="NCBI Taxonomy" id="7460"/>
    <lineage>
        <taxon>Eukaryota</taxon>
        <taxon>Metazoa</taxon>
        <taxon>Ecdysozoa</taxon>
        <taxon>Arthropoda</taxon>
        <taxon>Hexapoda</taxon>
        <taxon>Insecta</taxon>
        <taxon>Pterygota</taxon>
        <taxon>Neoptera</taxon>
        <taxon>Endopterygota</taxon>
        <taxon>Hymenoptera</taxon>
        <taxon>Apocrita</taxon>
        <taxon>Aculeata</taxon>
        <taxon>Apoidea</taxon>
        <taxon>Anthophila</taxon>
        <taxon>Apidae</taxon>
        <taxon>Apis</taxon>
    </lineage>
</organism>
<dbReference type="CDD" id="cd04704">
    <property type="entry name" value="PLA2_bee_venom_like"/>
    <property type="match status" value="1"/>
</dbReference>
<evidence type="ECO:0000256" key="10">
    <source>
        <dbReference type="ARBA" id="ARBA00022963"/>
    </source>
</evidence>
<dbReference type="Pfam" id="PF05826">
    <property type="entry name" value="Phospholip_A2_2"/>
    <property type="match status" value="1"/>
</dbReference>
<accession>A0A7M7LKE8</accession>
<dbReference type="EnsemblMetazoa" id="XM_001120293">
    <property type="protein sequence ID" value="XP_001120293"/>
    <property type="gene ID" value="LOC724436"/>
</dbReference>
<evidence type="ECO:0000256" key="1">
    <source>
        <dbReference type="ARBA" id="ARBA00001913"/>
    </source>
</evidence>
<keyword evidence="14" id="KW-0732">Signal</keyword>
<dbReference type="FunFam" id="1.20.90.10:FF:000002">
    <property type="entry name" value="Phospholipase A2 group III"/>
    <property type="match status" value="1"/>
</dbReference>
<evidence type="ECO:0000313" key="16">
    <source>
        <dbReference type="EnsemblMetazoa" id="XP_001120293"/>
    </source>
</evidence>
<dbReference type="PROSITE" id="PS00118">
    <property type="entry name" value="PA2_HIS"/>
    <property type="match status" value="1"/>
</dbReference>
<dbReference type="InterPro" id="IPR036444">
    <property type="entry name" value="PLipase_A2_dom_sf"/>
</dbReference>
<dbReference type="Proteomes" id="UP000005203">
    <property type="component" value="Linkage group LG7"/>
</dbReference>
<dbReference type="InterPro" id="IPR016090">
    <property type="entry name" value="PLA2-like_dom"/>
</dbReference>
<comment type="subcellular location">
    <subcellularLocation>
        <location evidence="2">Secreted</location>
    </subcellularLocation>
</comment>
<evidence type="ECO:0000256" key="3">
    <source>
        <dbReference type="ARBA" id="ARBA00009659"/>
    </source>
</evidence>
<evidence type="ECO:0000256" key="4">
    <source>
        <dbReference type="ARBA" id="ARBA00013278"/>
    </source>
</evidence>
<evidence type="ECO:0000313" key="18">
    <source>
        <dbReference type="RefSeq" id="XP_001120293.2"/>
    </source>
</evidence>
<dbReference type="GO" id="GO:0006644">
    <property type="term" value="P:phospholipid metabolic process"/>
    <property type="evidence" value="ECO:0007669"/>
    <property type="project" value="InterPro"/>
</dbReference>
<keyword evidence="17" id="KW-1185">Reference proteome</keyword>
<sequence>MRVLHSFLLLVLCLFLHVSAREWEIQHKEADDEIQERINTIVPSTKWCGPGNKAKNYNDLGFNHITDACCREHDYCPDSIKALRRKHNLWNASLFLRSKCSCDHKFYKCLKNSTELIAVGIGKVYFNDIIIPKCFELEHPIIGCKKYEDYRCIKYIVDKKKPKKYQWFDLPSF</sequence>
<reference evidence="18" key="2">
    <citation type="submission" date="2025-04" db="UniProtKB">
        <authorList>
            <consortium name="RefSeq"/>
        </authorList>
    </citation>
    <scope>IDENTIFICATION</scope>
    <source>
        <strain evidence="18">DH4</strain>
        <tissue evidence="18">Whole body</tissue>
    </source>
</reference>
<keyword evidence="9" id="KW-0106">Calcium</keyword>
<dbReference type="GO" id="GO:0005576">
    <property type="term" value="C:extracellular region"/>
    <property type="evidence" value="ECO:0007669"/>
    <property type="project" value="UniProtKB-SubCell"/>
</dbReference>
<feature type="domain" description="Phospholipase A2-like central" evidence="15">
    <location>
        <begin position="41"/>
        <end position="137"/>
    </location>
</feature>
<keyword evidence="12" id="KW-1015">Disulfide bond</keyword>
<keyword evidence="8" id="KW-0378">Hydrolase</keyword>
<protein>
    <recommendedName>
        <fullName evidence="5">Phospholipase A2</fullName>
        <ecNumber evidence="4">3.1.1.4</ecNumber>
    </recommendedName>
    <alternativeName>
        <fullName evidence="13">Phosphatidylcholine 2-acylhydrolase</fullName>
    </alternativeName>
</protein>
<reference evidence="16" key="1">
    <citation type="submission" date="2021-01" db="UniProtKB">
        <authorList>
            <consortium name="EnsemblMetazoa"/>
        </authorList>
    </citation>
    <scope>IDENTIFICATION</scope>
    <source>
        <strain evidence="16">DH4</strain>
    </source>
</reference>
<dbReference type="InterPro" id="IPR033113">
    <property type="entry name" value="PLA2_histidine"/>
</dbReference>
<gene>
    <name evidence="18" type="primary">LOC724436</name>
</gene>
<dbReference type="SUPFAM" id="SSF48619">
    <property type="entry name" value="Phospholipase A2, PLA2"/>
    <property type="match status" value="1"/>
</dbReference>
<keyword evidence="11" id="KW-0443">Lipid metabolism</keyword>
<dbReference type="GO" id="GO:0016042">
    <property type="term" value="P:lipid catabolic process"/>
    <property type="evidence" value="ECO:0007669"/>
    <property type="project" value="UniProtKB-KW"/>
</dbReference>
<keyword evidence="7" id="KW-0479">Metal-binding</keyword>
<evidence type="ECO:0000256" key="13">
    <source>
        <dbReference type="ARBA" id="ARBA00029903"/>
    </source>
</evidence>
<evidence type="ECO:0000256" key="11">
    <source>
        <dbReference type="ARBA" id="ARBA00023098"/>
    </source>
</evidence>
<feature type="chain" id="PRO_5044660260" description="Phospholipase A2" evidence="14">
    <location>
        <begin position="21"/>
        <end position="173"/>
    </location>
</feature>
<feature type="signal peptide" evidence="14">
    <location>
        <begin position="1"/>
        <end position="20"/>
    </location>
</feature>
<keyword evidence="10" id="KW-0442">Lipid degradation</keyword>
<name>A0A7M7LKE8_APIME</name>
<evidence type="ECO:0000256" key="8">
    <source>
        <dbReference type="ARBA" id="ARBA00022801"/>
    </source>
</evidence>
<dbReference type="GO" id="GO:0050482">
    <property type="term" value="P:arachidonate secretion"/>
    <property type="evidence" value="ECO:0007669"/>
    <property type="project" value="InterPro"/>
</dbReference>
<evidence type="ECO:0000313" key="17">
    <source>
        <dbReference type="Proteomes" id="UP000005203"/>
    </source>
</evidence>
<evidence type="ECO:0000256" key="9">
    <source>
        <dbReference type="ARBA" id="ARBA00022837"/>
    </source>
</evidence>
<dbReference type="GO" id="GO:0004623">
    <property type="term" value="F:phospholipase A2 activity"/>
    <property type="evidence" value="ECO:0007669"/>
    <property type="project" value="UniProtKB-EC"/>
</dbReference>
<keyword evidence="6" id="KW-0964">Secreted</keyword>
<accession>A0A8B6XE31</accession>
<dbReference type="KEGG" id="ame:724436"/>
<dbReference type="RefSeq" id="XP_001120293.2">
    <property type="nucleotide sequence ID" value="XM_001120293.5"/>
</dbReference>
<evidence type="ECO:0000256" key="5">
    <source>
        <dbReference type="ARBA" id="ARBA00021721"/>
    </source>
</evidence>
<evidence type="ECO:0000256" key="12">
    <source>
        <dbReference type="ARBA" id="ARBA00023157"/>
    </source>
</evidence>
<comment type="similarity">
    <text evidence="3">Belongs to the phospholipase A2 family. Group III subfamily.</text>
</comment>
<dbReference type="GO" id="GO:0046872">
    <property type="term" value="F:metal ion binding"/>
    <property type="evidence" value="ECO:0007669"/>
    <property type="project" value="UniProtKB-KW"/>
</dbReference>
<evidence type="ECO:0000256" key="2">
    <source>
        <dbReference type="ARBA" id="ARBA00004613"/>
    </source>
</evidence>
<evidence type="ECO:0000256" key="6">
    <source>
        <dbReference type="ARBA" id="ARBA00022525"/>
    </source>
</evidence>
<comment type="cofactor">
    <cofactor evidence="1">
        <name>Ca(2+)</name>
        <dbReference type="ChEBI" id="CHEBI:29108"/>
    </cofactor>
</comment>
<evidence type="ECO:0000256" key="14">
    <source>
        <dbReference type="SAM" id="SignalP"/>
    </source>
</evidence>
<dbReference type="OrthoDB" id="10059604at2759"/>
<dbReference type="AlphaFoldDB" id="A0A7M7LKE8"/>